<accession>A0AAW9QDM6</accession>
<gene>
    <name evidence="5" type="ORF">V4F39_02405</name>
</gene>
<dbReference type="Gene3D" id="3.40.50.620">
    <property type="entry name" value="HUPs"/>
    <property type="match status" value="2"/>
</dbReference>
<dbReference type="AlphaFoldDB" id="A0AAW9QDM6"/>
<evidence type="ECO:0000313" key="5">
    <source>
        <dbReference type="EMBL" id="MEF7612745.1"/>
    </source>
</evidence>
<feature type="domain" description="UspA" evidence="4">
    <location>
        <begin position="157"/>
        <end position="288"/>
    </location>
</feature>
<reference evidence="5 6" key="1">
    <citation type="submission" date="2024-02" db="EMBL/GenBank/DDBJ databases">
        <title>Genome sequence of Aquincola sp. MAHUQ-54.</title>
        <authorList>
            <person name="Huq M.A."/>
        </authorList>
    </citation>
    <scope>NUCLEOTIDE SEQUENCE [LARGE SCALE GENOMIC DNA]</scope>
    <source>
        <strain evidence="5 6">MAHUQ-54</strain>
    </source>
</reference>
<dbReference type="CDD" id="cd00293">
    <property type="entry name" value="USP-like"/>
    <property type="match status" value="2"/>
</dbReference>
<dbReference type="InterPro" id="IPR006015">
    <property type="entry name" value="Universal_stress_UspA"/>
</dbReference>
<evidence type="ECO:0000256" key="3">
    <source>
        <dbReference type="ARBA" id="ARBA00022840"/>
    </source>
</evidence>
<organism evidence="5 6">
    <name type="scientific">Aquincola agrisoli</name>
    <dbReference type="NCBI Taxonomy" id="3119538"/>
    <lineage>
        <taxon>Bacteria</taxon>
        <taxon>Pseudomonadati</taxon>
        <taxon>Pseudomonadota</taxon>
        <taxon>Betaproteobacteria</taxon>
        <taxon>Burkholderiales</taxon>
        <taxon>Sphaerotilaceae</taxon>
        <taxon>Aquincola</taxon>
    </lineage>
</organism>
<dbReference type="EMBL" id="JAZIBG010000009">
    <property type="protein sequence ID" value="MEF7612745.1"/>
    <property type="molecule type" value="Genomic_DNA"/>
</dbReference>
<comment type="similarity">
    <text evidence="1">Belongs to the universal stress protein A family.</text>
</comment>
<dbReference type="SUPFAM" id="SSF52402">
    <property type="entry name" value="Adenine nucleotide alpha hydrolases-like"/>
    <property type="match status" value="2"/>
</dbReference>
<dbReference type="Pfam" id="PF00582">
    <property type="entry name" value="Usp"/>
    <property type="match status" value="2"/>
</dbReference>
<evidence type="ECO:0000313" key="6">
    <source>
        <dbReference type="Proteomes" id="UP001336250"/>
    </source>
</evidence>
<dbReference type="Proteomes" id="UP001336250">
    <property type="component" value="Unassembled WGS sequence"/>
</dbReference>
<evidence type="ECO:0000256" key="1">
    <source>
        <dbReference type="ARBA" id="ARBA00008791"/>
    </source>
</evidence>
<sequence length="290" mass="31164">MTLPVLPPWMSGPPVRMLLATDLSARCDRALDRAVQLAEAWGADLVVLHVVEVPRAPDLVLNWVDGEDDRERLAQAREQLKTELAGLQAHGRVVLAHGATAAVIAEVAAREGCGLIVTGMARDEPFGRFLVGSTVEKLARSVPQPLLVVRNRPRAPYRKVVVASDFSPPSRHALHAASRFFPQAAFTLYNAQPPARPDLDAQRSLVAARAEAEEFIAGSDLPEALHRRLPAVVDAGAIESLLTRYVRDNGIDLAVIGTHGRGGLLGALLGSVAAQLLDWLPCDTLIVRAP</sequence>
<dbReference type="PANTHER" id="PTHR46268:SF27">
    <property type="entry name" value="UNIVERSAL STRESS PROTEIN RV2623"/>
    <property type="match status" value="1"/>
</dbReference>
<name>A0AAW9QDM6_9BURK</name>
<keyword evidence="6" id="KW-1185">Reference proteome</keyword>
<dbReference type="RefSeq" id="WP_332287639.1">
    <property type="nucleotide sequence ID" value="NZ_JAZIBG010000009.1"/>
</dbReference>
<protein>
    <submittedName>
        <fullName evidence="5">Universal stress protein</fullName>
    </submittedName>
</protein>
<keyword evidence="2" id="KW-0547">Nucleotide-binding</keyword>
<feature type="domain" description="UspA" evidence="4">
    <location>
        <begin position="16"/>
        <end position="150"/>
    </location>
</feature>
<evidence type="ECO:0000256" key="2">
    <source>
        <dbReference type="ARBA" id="ARBA00022741"/>
    </source>
</evidence>
<keyword evidence="3" id="KW-0067">ATP-binding</keyword>
<dbReference type="InterPro" id="IPR014729">
    <property type="entry name" value="Rossmann-like_a/b/a_fold"/>
</dbReference>
<dbReference type="PANTHER" id="PTHR46268">
    <property type="entry name" value="STRESS RESPONSE PROTEIN NHAX"/>
    <property type="match status" value="1"/>
</dbReference>
<dbReference type="PRINTS" id="PR01438">
    <property type="entry name" value="UNVRSLSTRESS"/>
</dbReference>
<evidence type="ECO:0000259" key="4">
    <source>
        <dbReference type="Pfam" id="PF00582"/>
    </source>
</evidence>
<proteinExistence type="inferred from homology"/>
<dbReference type="GO" id="GO:0005524">
    <property type="term" value="F:ATP binding"/>
    <property type="evidence" value="ECO:0007669"/>
    <property type="project" value="UniProtKB-KW"/>
</dbReference>
<dbReference type="InterPro" id="IPR006016">
    <property type="entry name" value="UspA"/>
</dbReference>
<comment type="caution">
    <text evidence="5">The sequence shown here is derived from an EMBL/GenBank/DDBJ whole genome shotgun (WGS) entry which is preliminary data.</text>
</comment>